<name>A0ABT0Z0H8_9FLAO</name>
<keyword evidence="3" id="KW-1185">Reference proteome</keyword>
<feature type="domain" description="Glycosyl transferase family 1" evidence="1">
    <location>
        <begin position="188"/>
        <end position="352"/>
    </location>
</feature>
<dbReference type="InterPro" id="IPR001296">
    <property type="entry name" value="Glyco_trans_1"/>
</dbReference>
<sequence>MRFSVFTHVVHKKKTQKVFAYAPYIREMNLWISKASEVRIIGPLEDSELDSIDSPYKHSNLNLVEVPSLYFKSFLGVIRSLVMMIPAIITIFREMRAADHIHIRCPGNIGLLACIIQIFFPGKNKTAKYAGNWDPNSSQPWTYNLQRKILNSPFFSRNIKVLVYGEWNYSSRNIVPFFTASYSNKEIKSFSKDFSPPYKYVFTGTLAEGKRPLLAVKVIQELINRGFNISLDVYGKGDKSSDIIEYINEYGLQDKIKLYGNQKPDVIKKALRNAHFVILLSRSEGWPKTLAEGMFYGCIPISTNISCVEWMLGKGERGILVEPTVDKAALEIETYLHSLQKLNVMSKKGQEWSQKYTLEVFDKEIKKLI</sequence>
<evidence type="ECO:0000259" key="1">
    <source>
        <dbReference type="Pfam" id="PF00534"/>
    </source>
</evidence>
<protein>
    <submittedName>
        <fullName evidence="2">Glycosyltransferase</fullName>
    </submittedName>
</protein>
<organism evidence="2 3">
    <name type="scientific">Gramella jeungdoensis</name>
    <dbReference type="NCBI Taxonomy" id="708091"/>
    <lineage>
        <taxon>Bacteria</taxon>
        <taxon>Pseudomonadati</taxon>
        <taxon>Bacteroidota</taxon>
        <taxon>Flavobacteriia</taxon>
        <taxon>Flavobacteriales</taxon>
        <taxon>Flavobacteriaceae</taxon>
        <taxon>Christiangramia</taxon>
    </lineage>
</organism>
<dbReference type="Pfam" id="PF00534">
    <property type="entry name" value="Glycos_transf_1"/>
    <property type="match status" value="1"/>
</dbReference>
<dbReference type="PANTHER" id="PTHR12526:SF630">
    <property type="entry name" value="GLYCOSYLTRANSFERASE"/>
    <property type="match status" value="1"/>
</dbReference>
<gene>
    <name evidence="2" type="ORF">NE848_07540</name>
</gene>
<dbReference type="PANTHER" id="PTHR12526">
    <property type="entry name" value="GLYCOSYLTRANSFERASE"/>
    <property type="match status" value="1"/>
</dbReference>
<dbReference type="SUPFAM" id="SSF53756">
    <property type="entry name" value="UDP-Glycosyltransferase/glycogen phosphorylase"/>
    <property type="match status" value="1"/>
</dbReference>
<dbReference type="Gene3D" id="3.40.50.2000">
    <property type="entry name" value="Glycogen Phosphorylase B"/>
    <property type="match status" value="1"/>
</dbReference>
<evidence type="ECO:0000313" key="2">
    <source>
        <dbReference type="EMBL" id="MCM8569226.1"/>
    </source>
</evidence>
<reference evidence="2" key="1">
    <citation type="submission" date="2022-06" db="EMBL/GenBank/DDBJ databases">
        <title>Gramella sediminis sp. nov., isolated from deep-sea sediment of the Indian Ocean.</title>
        <authorList>
            <person name="Yang L."/>
        </authorList>
    </citation>
    <scope>NUCLEOTIDE SEQUENCE</scope>
    <source>
        <strain evidence="2">HMD3159</strain>
    </source>
</reference>
<dbReference type="EMBL" id="JAMSCK010000002">
    <property type="protein sequence ID" value="MCM8569226.1"/>
    <property type="molecule type" value="Genomic_DNA"/>
</dbReference>
<comment type="caution">
    <text evidence="2">The sequence shown here is derived from an EMBL/GenBank/DDBJ whole genome shotgun (WGS) entry which is preliminary data.</text>
</comment>
<evidence type="ECO:0000313" key="3">
    <source>
        <dbReference type="Proteomes" id="UP001155077"/>
    </source>
</evidence>
<dbReference type="Proteomes" id="UP001155077">
    <property type="component" value="Unassembled WGS sequence"/>
</dbReference>
<accession>A0ABT0Z0H8</accession>
<proteinExistence type="predicted"/>
<dbReference type="RefSeq" id="WP_252112054.1">
    <property type="nucleotide sequence ID" value="NZ_JAMSCK010000002.1"/>
</dbReference>
<dbReference type="CDD" id="cd03801">
    <property type="entry name" value="GT4_PimA-like"/>
    <property type="match status" value="1"/>
</dbReference>